<reference evidence="1" key="2">
    <citation type="submission" date="2020-11" db="EMBL/GenBank/DDBJ databases">
        <authorList>
            <person name="McCartney M.A."/>
            <person name="Auch B."/>
            <person name="Kono T."/>
            <person name="Mallez S."/>
            <person name="Becker A."/>
            <person name="Gohl D.M."/>
            <person name="Silverstein K.A.T."/>
            <person name="Koren S."/>
            <person name="Bechman K.B."/>
            <person name="Herman A."/>
            <person name="Abrahante J.E."/>
            <person name="Garbe J."/>
        </authorList>
    </citation>
    <scope>NUCLEOTIDE SEQUENCE</scope>
    <source>
        <strain evidence="1">Duluth1</strain>
        <tissue evidence="1">Whole animal</tissue>
    </source>
</reference>
<evidence type="ECO:0000313" key="1">
    <source>
        <dbReference type="EMBL" id="KAH3771062.1"/>
    </source>
</evidence>
<evidence type="ECO:0000313" key="2">
    <source>
        <dbReference type="Proteomes" id="UP000828390"/>
    </source>
</evidence>
<dbReference type="AlphaFoldDB" id="A0A9D4E3H3"/>
<dbReference type="EMBL" id="JAIWYP010000009">
    <property type="protein sequence ID" value="KAH3771062.1"/>
    <property type="molecule type" value="Genomic_DNA"/>
</dbReference>
<reference evidence="1" key="1">
    <citation type="journal article" date="2019" name="bioRxiv">
        <title>The Genome of the Zebra Mussel, Dreissena polymorpha: A Resource for Invasive Species Research.</title>
        <authorList>
            <person name="McCartney M.A."/>
            <person name="Auch B."/>
            <person name="Kono T."/>
            <person name="Mallez S."/>
            <person name="Zhang Y."/>
            <person name="Obille A."/>
            <person name="Becker A."/>
            <person name="Abrahante J.E."/>
            <person name="Garbe J."/>
            <person name="Badalamenti J.P."/>
            <person name="Herman A."/>
            <person name="Mangelson H."/>
            <person name="Liachko I."/>
            <person name="Sullivan S."/>
            <person name="Sone E.D."/>
            <person name="Koren S."/>
            <person name="Silverstein K.A.T."/>
            <person name="Beckman K.B."/>
            <person name="Gohl D.M."/>
        </authorList>
    </citation>
    <scope>NUCLEOTIDE SEQUENCE</scope>
    <source>
        <strain evidence="1">Duluth1</strain>
        <tissue evidence="1">Whole animal</tissue>
    </source>
</reference>
<protein>
    <submittedName>
        <fullName evidence="1">Uncharacterized protein</fullName>
    </submittedName>
</protein>
<comment type="caution">
    <text evidence="1">The sequence shown here is derived from an EMBL/GenBank/DDBJ whole genome shotgun (WGS) entry which is preliminary data.</text>
</comment>
<keyword evidence="2" id="KW-1185">Reference proteome</keyword>
<name>A0A9D4E3H3_DREPO</name>
<gene>
    <name evidence="1" type="ORF">DPMN_172362</name>
</gene>
<accession>A0A9D4E3H3</accession>
<organism evidence="1 2">
    <name type="scientific">Dreissena polymorpha</name>
    <name type="common">Zebra mussel</name>
    <name type="synonym">Mytilus polymorpha</name>
    <dbReference type="NCBI Taxonomy" id="45954"/>
    <lineage>
        <taxon>Eukaryota</taxon>
        <taxon>Metazoa</taxon>
        <taxon>Spiralia</taxon>
        <taxon>Lophotrochozoa</taxon>
        <taxon>Mollusca</taxon>
        <taxon>Bivalvia</taxon>
        <taxon>Autobranchia</taxon>
        <taxon>Heteroconchia</taxon>
        <taxon>Euheterodonta</taxon>
        <taxon>Imparidentia</taxon>
        <taxon>Neoheterodontei</taxon>
        <taxon>Myida</taxon>
        <taxon>Dreissenoidea</taxon>
        <taxon>Dreissenidae</taxon>
        <taxon>Dreissena</taxon>
    </lineage>
</organism>
<proteinExistence type="predicted"/>
<dbReference type="Proteomes" id="UP000828390">
    <property type="component" value="Unassembled WGS sequence"/>
</dbReference>
<sequence length="110" mass="12698">MTDRKKDRHAKNNIHPIYRSGGIKMPRTLGGNVFQPIGIIFELVQDNIRMNFLTNFHEDRTTNVASSVFTSHILKNTPPLRSRVFKANVTIFEVIQYIIETNLLTGFHED</sequence>